<feature type="domain" description="Carbamoyltransferase" evidence="2">
    <location>
        <begin position="3"/>
        <end position="341"/>
    </location>
</feature>
<evidence type="ECO:0000259" key="3">
    <source>
        <dbReference type="Pfam" id="PF16861"/>
    </source>
</evidence>
<dbReference type="AlphaFoldDB" id="A0A418NDA1"/>
<dbReference type="Proteomes" id="UP000321528">
    <property type="component" value="Unassembled WGS sequence"/>
</dbReference>
<dbReference type="EMBL" id="QXFJ01000007">
    <property type="protein sequence ID" value="RIV74412.1"/>
    <property type="molecule type" value="Genomic_DNA"/>
</dbReference>
<reference evidence="5 7" key="2">
    <citation type="submission" date="2019-07" db="EMBL/GenBank/DDBJ databases">
        <title>Draft genome of two Muricauda strains isolated from deep sea.</title>
        <authorList>
            <person name="Sun C."/>
        </authorList>
    </citation>
    <scope>NUCLEOTIDE SEQUENCE [LARGE SCALE GENOMIC DNA]</scope>
    <source>
        <strain evidence="5 7">NH166</strain>
    </source>
</reference>
<feature type="domain" description="Carbamoyltransferase C-terminal" evidence="3">
    <location>
        <begin position="393"/>
        <end position="562"/>
    </location>
</feature>
<organism evidence="4 6">
    <name type="scientific">Flagellimonas aequoris</name>
    <dbReference type="NCBI Taxonomy" id="2306997"/>
    <lineage>
        <taxon>Bacteria</taxon>
        <taxon>Pseudomonadati</taxon>
        <taxon>Bacteroidota</taxon>
        <taxon>Flavobacteriia</taxon>
        <taxon>Flavobacteriales</taxon>
        <taxon>Flavobacteriaceae</taxon>
        <taxon>Flagellimonas</taxon>
    </lineage>
</organism>
<evidence type="ECO:0000313" key="5">
    <source>
        <dbReference type="EMBL" id="TXK08534.1"/>
    </source>
</evidence>
<dbReference type="PANTHER" id="PTHR34847:SF1">
    <property type="entry name" value="NODULATION PROTEIN U"/>
    <property type="match status" value="1"/>
</dbReference>
<dbReference type="Pfam" id="PF16861">
    <property type="entry name" value="Carbam_trans_C"/>
    <property type="match status" value="1"/>
</dbReference>
<dbReference type="InterPro" id="IPR038152">
    <property type="entry name" value="Carbam_trans_C_sf"/>
</dbReference>
<dbReference type="SUPFAM" id="SSF53067">
    <property type="entry name" value="Actin-like ATPase domain"/>
    <property type="match status" value="1"/>
</dbReference>
<keyword evidence="7" id="KW-1185">Reference proteome</keyword>
<dbReference type="PANTHER" id="PTHR34847">
    <property type="entry name" value="NODULATION PROTEIN U"/>
    <property type="match status" value="1"/>
</dbReference>
<name>A0A418NDA1_9FLAO</name>
<dbReference type="Gene3D" id="3.30.420.40">
    <property type="match status" value="2"/>
</dbReference>
<comment type="caution">
    <text evidence="4">The sequence shown here is derived from an EMBL/GenBank/DDBJ whole genome shotgun (WGS) entry which is preliminary data.</text>
</comment>
<dbReference type="Pfam" id="PF02543">
    <property type="entry name" value="Carbam_trans_N"/>
    <property type="match status" value="1"/>
</dbReference>
<dbReference type="CDD" id="cd24098">
    <property type="entry name" value="ASKHA_NBD_TobZ_N"/>
    <property type="match status" value="1"/>
</dbReference>
<reference evidence="4 6" key="1">
    <citation type="submission" date="2018-08" db="EMBL/GenBank/DDBJ databases">
        <title>Proposal of Muricauda 72 sp.nov. and Muricauda NH166 sp.nov., isolated from seawater.</title>
        <authorList>
            <person name="Cheng H."/>
            <person name="Wu Y.-H."/>
            <person name="Guo L.-L."/>
            <person name="Xu X.-W."/>
        </authorList>
    </citation>
    <scope>NUCLEOTIDE SEQUENCE [LARGE SCALE GENOMIC DNA]</scope>
    <source>
        <strain evidence="4 6">NH166</strain>
    </source>
</reference>
<dbReference type="InterPro" id="IPR051338">
    <property type="entry name" value="NodU/CmcH_Carbamoyltrnsfr"/>
</dbReference>
<dbReference type="EMBL" id="VNWL01000006">
    <property type="protein sequence ID" value="TXK08534.1"/>
    <property type="molecule type" value="Genomic_DNA"/>
</dbReference>
<evidence type="ECO:0000313" key="4">
    <source>
        <dbReference type="EMBL" id="RIV74412.1"/>
    </source>
</evidence>
<evidence type="ECO:0000259" key="2">
    <source>
        <dbReference type="Pfam" id="PF02543"/>
    </source>
</evidence>
<evidence type="ECO:0000313" key="6">
    <source>
        <dbReference type="Proteomes" id="UP000284189"/>
    </source>
</evidence>
<evidence type="ECO:0000256" key="1">
    <source>
        <dbReference type="ARBA" id="ARBA00006129"/>
    </source>
</evidence>
<gene>
    <name evidence="4" type="ORF">D2U88_00655</name>
    <name evidence="5" type="ORF">FQ019_00635</name>
</gene>
<sequence length="567" mass="64328">MVILGLNYYFHDSTACIVVDGKLIAAIEEERLNRDKHTRVFPQKAVDRCLKIAGLSYNEIDYIAVSIKPSHNLGKKLLHLTGNLNRFKPFVNHEFVHAYNKQKGFWNWFKYHWENKKNGPKVHFIPHHFSHAPGSFFVSPYEEAALLGIDGSGEWATTWMGYGKGNKIDCLGESFFPHSLGSFYESVTQFCGFRTSYDEGKTMGLAPMGDPEVYKEEVGKMVSVDKNGQLHFDLSYFNFQNMHWRRLSPKFYKIFGPGRNHGEPFEKRHMDVAAAFQRVLEDRVLEICEILHQKTKADYLVISGGVSLNSVMNGRIVRESKFKDVYVMPAAGDNGTAIGAAYYLYNGLLGNERNFVHLDPYVGTSYTNEEIEKVLKGAKLPYEYHEDVCEKAASLLHEGQIIGWFQGRMEIGPRALGSRSILANPAIKDMKDKINAEVKFREAYRPFAPSAIVEAKDDFFDLEVEAPFMLKVCNVLKEKQSVIPAVTHVDGSARLQTVRRELHPRYYDVIEKLGKKTGVPVVLNTSFNIQGEPVVESPVDAVRCFWSTGLDSLVIGNFVLTKRHTKD</sequence>
<dbReference type="InterPro" id="IPR003696">
    <property type="entry name" value="Carbtransf_dom"/>
</dbReference>
<comment type="similarity">
    <text evidence="1">Belongs to the NodU/CmcH family.</text>
</comment>
<dbReference type="InterPro" id="IPR043129">
    <property type="entry name" value="ATPase_NBD"/>
</dbReference>
<dbReference type="Proteomes" id="UP000284189">
    <property type="component" value="Unassembled WGS sequence"/>
</dbReference>
<dbReference type="Gene3D" id="3.90.870.20">
    <property type="entry name" value="Carbamoyltransferase, C-terminal domain"/>
    <property type="match status" value="1"/>
</dbReference>
<protein>
    <submittedName>
        <fullName evidence="4">Carbamoyltransferase</fullName>
    </submittedName>
</protein>
<dbReference type="OrthoDB" id="9780777at2"/>
<accession>A0A418NDA1</accession>
<dbReference type="InterPro" id="IPR031730">
    <property type="entry name" value="Carbam_trans_C"/>
</dbReference>
<dbReference type="GO" id="GO:0016740">
    <property type="term" value="F:transferase activity"/>
    <property type="evidence" value="ECO:0007669"/>
    <property type="project" value="UniProtKB-KW"/>
</dbReference>
<proteinExistence type="inferred from homology"/>
<dbReference type="RefSeq" id="WP_119638372.1">
    <property type="nucleotide sequence ID" value="NZ_QXFJ01000007.1"/>
</dbReference>
<evidence type="ECO:0000313" key="7">
    <source>
        <dbReference type="Proteomes" id="UP000321528"/>
    </source>
</evidence>
<keyword evidence="4" id="KW-0808">Transferase</keyword>